<gene>
    <name evidence="12" type="ORF">AAF712_014432</name>
</gene>
<evidence type="ECO:0000313" key="13">
    <source>
        <dbReference type="Proteomes" id="UP001437256"/>
    </source>
</evidence>
<feature type="region of interest" description="Disordered" evidence="9">
    <location>
        <begin position="1"/>
        <end position="173"/>
    </location>
</feature>
<evidence type="ECO:0000256" key="2">
    <source>
        <dbReference type="ARBA" id="ARBA00010962"/>
    </source>
</evidence>
<feature type="compositionally biased region" description="Polar residues" evidence="9">
    <location>
        <begin position="125"/>
        <end position="145"/>
    </location>
</feature>
<protein>
    <recommendedName>
        <fullName evidence="11">GH16 domain-containing protein</fullName>
    </recommendedName>
</protein>
<keyword evidence="7" id="KW-0325">Glycoprotein</keyword>
<evidence type="ECO:0000256" key="4">
    <source>
        <dbReference type="ARBA" id="ARBA00022968"/>
    </source>
</evidence>
<dbReference type="PANTHER" id="PTHR31361:SF1">
    <property type="entry name" value="BETA-GLUCAN SYNTHESIS-ASSOCIATED PROTEIN KRE6-RELATED"/>
    <property type="match status" value="1"/>
</dbReference>
<reference evidence="12 13" key="1">
    <citation type="submission" date="2024-05" db="EMBL/GenBank/DDBJ databases">
        <title>A draft genome resource for the thread blight pathogen Marasmius tenuissimus strain MS-2.</title>
        <authorList>
            <person name="Yulfo-Soto G.E."/>
            <person name="Baruah I.K."/>
            <person name="Amoako-Attah I."/>
            <person name="Bukari Y."/>
            <person name="Meinhardt L.W."/>
            <person name="Bailey B.A."/>
            <person name="Cohen S.P."/>
        </authorList>
    </citation>
    <scope>NUCLEOTIDE SEQUENCE [LARGE SCALE GENOMIC DNA]</scope>
    <source>
        <strain evidence="12 13">MS-2</strain>
    </source>
</reference>
<evidence type="ECO:0000256" key="10">
    <source>
        <dbReference type="SAM" id="Phobius"/>
    </source>
</evidence>
<proteinExistence type="inferred from homology"/>
<dbReference type="Proteomes" id="UP001437256">
    <property type="component" value="Unassembled WGS sequence"/>
</dbReference>
<comment type="caution">
    <text evidence="12">The sequence shown here is derived from an EMBL/GenBank/DDBJ whole genome shotgun (WGS) entry which is preliminary data.</text>
</comment>
<evidence type="ECO:0000259" key="11">
    <source>
        <dbReference type="PROSITE" id="PS51762"/>
    </source>
</evidence>
<dbReference type="PANTHER" id="PTHR31361">
    <property type="entry name" value="BETA-GLUCAN SYNTHESIS-ASSOCIATED PROTEIN KRE6-RELATED"/>
    <property type="match status" value="1"/>
</dbReference>
<dbReference type="PROSITE" id="PS51762">
    <property type="entry name" value="GH16_2"/>
    <property type="match status" value="1"/>
</dbReference>
<keyword evidence="5 10" id="KW-1133">Transmembrane helix</keyword>
<dbReference type="EMBL" id="JBBXMP010000268">
    <property type="protein sequence ID" value="KAL0058871.1"/>
    <property type="molecule type" value="Genomic_DNA"/>
</dbReference>
<keyword evidence="4" id="KW-0735">Signal-anchor</keyword>
<dbReference type="Gene3D" id="2.60.120.200">
    <property type="match status" value="2"/>
</dbReference>
<evidence type="ECO:0000313" key="12">
    <source>
        <dbReference type="EMBL" id="KAL0058871.1"/>
    </source>
</evidence>
<keyword evidence="6 10" id="KW-0472">Membrane</keyword>
<sequence length="706" mass="77892">MSTNNSSSLPYDPFSRAEPGSPFDDPPTNTASGGLNHPAPPYTSNSIQDPFAEGPPSSQQHGAPPIVLYRLGSESGRSEHSGISDSHSNFMNEDHKYPPFRPQDSQPSFTTSSTSTLPHAALFRNASSNTRQQPGHISRKSSSNRGLVPYDFDPTTSTRQEEDDDALHDPKYPKKRTGGFAHAVRGFNFRSVKNIGMLAVVVLVLLGLFLIYPIVKHFQDQAAKALSTKDSSDVTGSAASFSRGLVDDDTPESAKKRTGFDGQKYELVFSDEFNEAGRTFWPGDDPYFEAMDFWYGVTQDLEWYDPRQVTTRDGALVITMDADMNTTTRAGITPGSTAPFEAKDNHNLSYRSGMLQSWNKLCFSSGYIEIAVMLPATPRADQYWPGAWTMGNLGRPGYGATSDMTWPYSYDDCDLGTFPNQTEKGNTGPPAALSNGRGGYAEYDGRLSVLPGQRLSACTCPNSDHPGPFGKFDGSDVERYRGRGAPEIDIIEIQHDDNGPGIVASQSGQFAPFTHSWNFDEAGVKIFNSSTTTVNAGFPGSPLQQAVSALTDVPNDGFEGVQNGRYVTYGFEYWADHNNRDDGFITWQVDGVPSLNVTPRAVGPDKGPEGSQVGQRLIPEEPMSIVFNMGISRNWGDIFFETLTFPAEMKFDYVRIYQREGKKNIGCDPKDFPTMDYIKKHIDQYSNWEKTKWEKGTPKNRLYDGC</sequence>
<feature type="domain" description="GH16" evidence="11">
    <location>
        <begin position="258"/>
        <end position="662"/>
    </location>
</feature>
<keyword evidence="8" id="KW-0961">Cell wall biogenesis/degradation</keyword>
<dbReference type="InterPro" id="IPR005629">
    <property type="entry name" value="Skn1/Kre6/Sbg1"/>
</dbReference>
<feature type="transmembrane region" description="Helical" evidence="10">
    <location>
        <begin position="195"/>
        <end position="215"/>
    </location>
</feature>
<dbReference type="InterPro" id="IPR000757">
    <property type="entry name" value="Beta-glucanase-like"/>
</dbReference>
<comment type="similarity">
    <text evidence="2">Belongs to the SKN1/KRE6 family.</text>
</comment>
<keyword evidence="3 10" id="KW-0812">Transmembrane</keyword>
<feature type="region of interest" description="Disordered" evidence="9">
    <location>
        <begin position="232"/>
        <end position="257"/>
    </location>
</feature>
<dbReference type="InterPro" id="IPR013320">
    <property type="entry name" value="ConA-like_dom_sf"/>
</dbReference>
<evidence type="ECO:0000256" key="1">
    <source>
        <dbReference type="ARBA" id="ARBA00004606"/>
    </source>
</evidence>
<dbReference type="Pfam" id="PF03935">
    <property type="entry name" value="SKN1_KRE6_Sbg1"/>
    <property type="match status" value="1"/>
</dbReference>
<organism evidence="12 13">
    <name type="scientific">Marasmius tenuissimus</name>
    <dbReference type="NCBI Taxonomy" id="585030"/>
    <lineage>
        <taxon>Eukaryota</taxon>
        <taxon>Fungi</taxon>
        <taxon>Dikarya</taxon>
        <taxon>Basidiomycota</taxon>
        <taxon>Agaricomycotina</taxon>
        <taxon>Agaricomycetes</taxon>
        <taxon>Agaricomycetidae</taxon>
        <taxon>Agaricales</taxon>
        <taxon>Marasmiineae</taxon>
        <taxon>Marasmiaceae</taxon>
        <taxon>Marasmius</taxon>
    </lineage>
</organism>
<evidence type="ECO:0000256" key="3">
    <source>
        <dbReference type="ARBA" id="ARBA00022692"/>
    </source>
</evidence>
<evidence type="ECO:0000256" key="8">
    <source>
        <dbReference type="ARBA" id="ARBA00023316"/>
    </source>
</evidence>
<comment type="subcellular location">
    <subcellularLocation>
        <location evidence="1">Membrane</location>
        <topology evidence="1">Single-pass type II membrane protein</topology>
    </subcellularLocation>
</comment>
<evidence type="ECO:0000256" key="6">
    <source>
        <dbReference type="ARBA" id="ARBA00023136"/>
    </source>
</evidence>
<keyword evidence="13" id="KW-1185">Reference proteome</keyword>
<name>A0ABR2ZBD5_9AGAR</name>
<evidence type="ECO:0000256" key="5">
    <source>
        <dbReference type="ARBA" id="ARBA00022989"/>
    </source>
</evidence>
<evidence type="ECO:0000256" key="7">
    <source>
        <dbReference type="ARBA" id="ARBA00023180"/>
    </source>
</evidence>
<accession>A0ABR2ZBD5</accession>
<dbReference type="SUPFAM" id="SSF49899">
    <property type="entry name" value="Concanavalin A-like lectins/glucanases"/>
    <property type="match status" value="1"/>
</dbReference>
<evidence type="ECO:0000256" key="9">
    <source>
        <dbReference type="SAM" id="MobiDB-lite"/>
    </source>
</evidence>